<evidence type="ECO:0000313" key="4">
    <source>
        <dbReference type="Proteomes" id="UP001359308"/>
    </source>
</evidence>
<dbReference type="RefSeq" id="WP_198322519.1">
    <property type="nucleotide sequence ID" value="NZ_CP104311.1"/>
</dbReference>
<name>A0ABZ2F664_METCP</name>
<gene>
    <name evidence="3" type="ORF">N4J17_00075</name>
</gene>
<protein>
    <submittedName>
        <fullName evidence="3">Uncharacterized protein</fullName>
    </submittedName>
</protein>
<evidence type="ECO:0000256" key="2">
    <source>
        <dbReference type="SAM" id="SignalP"/>
    </source>
</evidence>
<reference evidence="3 4" key="1">
    <citation type="submission" date="2022-09" db="EMBL/GenBank/DDBJ databases">
        <authorList>
            <person name="Giprobiosintez L."/>
        </authorList>
    </citation>
    <scope>NUCLEOTIDE SEQUENCE [LARGE SCALE GENOMIC DNA]</scope>
    <source>
        <strain evidence="4">VKPM-B-12549 (GBS-15)</strain>
    </source>
</reference>
<keyword evidence="1" id="KW-0175">Coiled coil</keyword>
<accession>A0ABZ2F664</accession>
<feature type="chain" id="PRO_5046174361" evidence="2">
    <location>
        <begin position="23"/>
        <end position="86"/>
    </location>
</feature>
<dbReference type="EMBL" id="CP104311">
    <property type="protein sequence ID" value="WWF02060.1"/>
    <property type="molecule type" value="Genomic_DNA"/>
</dbReference>
<sequence>MTKRTWLPAVLAAAFFGGSGMAAEDAPSLQEQIERQRAENETLKAKIARIEQVLKTDVCSNPEAAKLLESGEVAGLPAKNAADAPK</sequence>
<evidence type="ECO:0000256" key="1">
    <source>
        <dbReference type="SAM" id="Coils"/>
    </source>
</evidence>
<proteinExistence type="predicted"/>
<feature type="signal peptide" evidence="2">
    <location>
        <begin position="1"/>
        <end position="22"/>
    </location>
</feature>
<dbReference type="Proteomes" id="UP001359308">
    <property type="component" value="Chromosome"/>
</dbReference>
<keyword evidence="2" id="KW-0732">Signal</keyword>
<keyword evidence="4" id="KW-1185">Reference proteome</keyword>
<evidence type="ECO:0000313" key="3">
    <source>
        <dbReference type="EMBL" id="WWF02060.1"/>
    </source>
</evidence>
<feature type="coiled-coil region" evidence="1">
    <location>
        <begin position="26"/>
        <end position="53"/>
    </location>
</feature>
<organism evidence="3 4">
    <name type="scientific">Methylococcus capsulatus</name>
    <dbReference type="NCBI Taxonomy" id="414"/>
    <lineage>
        <taxon>Bacteria</taxon>
        <taxon>Pseudomonadati</taxon>
        <taxon>Pseudomonadota</taxon>
        <taxon>Gammaproteobacteria</taxon>
        <taxon>Methylococcales</taxon>
        <taxon>Methylococcaceae</taxon>
        <taxon>Methylococcus</taxon>
    </lineage>
</organism>